<dbReference type="GO" id="GO:0003723">
    <property type="term" value="F:RNA binding"/>
    <property type="evidence" value="ECO:0007669"/>
    <property type="project" value="UniProtKB-KW"/>
</dbReference>
<reference evidence="10" key="3">
    <citation type="submission" date="2025-09" db="UniProtKB">
        <authorList>
            <consortium name="Ensembl"/>
        </authorList>
    </citation>
    <scope>IDENTIFICATION</scope>
    <source>
        <strain evidence="10">Thorbecke</strain>
    </source>
</reference>
<dbReference type="PANTHER" id="PTHR20971">
    <property type="entry name" value="U6 SNRNA-ASSOCIATED PROTEIN"/>
    <property type="match status" value="1"/>
</dbReference>
<keyword evidence="7" id="KW-0539">Nucleus</keyword>
<accession>A0A5F9C178</accession>
<dbReference type="Gene3D" id="2.30.30.100">
    <property type="match status" value="1"/>
</dbReference>
<dbReference type="GO" id="GO:0005681">
    <property type="term" value="C:spliceosomal complex"/>
    <property type="evidence" value="ECO:0007669"/>
    <property type="project" value="UniProtKB-KW"/>
</dbReference>
<keyword evidence="6" id="KW-0508">mRNA splicing</keyword>
<reference evidence="10 11" key="1">
    <citation type="journal article" date="2011" name="Nature">
        <title>A high-resolution map of human evolutionary constraint using 29 mammals.</title>
        <authorList>
            <person name="Lindblad-Toh K."/>
            <person name="Garber M."/>
            <person name="Zuk O."/>
            <person name="Lin M.F."/>
            <person name="Parker B.J."/>
            <person name="Washietl S."/>
            <person name="Kheradpour P."/>
            <person name="Ernst J."/>
            <person name="Jordan G."/>
            <person name="Mauceli E."/>
            <person name="Ward L.D."/>
            <person name="Lowe C.B."/>
            <person name="Holloway A.K."/>
            <person name="Clamp M."/>
            <person name="Gnerre S."/>
            <person name="Alfoldi J."/>
            <person name="Beal K."/>
            <person name="Chang J."/>
            <person name="Clawson H."/>
            <person name="Cuff J."/>
            <person name="Di Palma F."/>
            <person name="Fitzgerald S."/>
            <person name="Flicek P."/>
            <person name="Guttman M."/>
            <person name="Hubisz M.J."/>
            <person name="Jaffe D.B."/>
            <person name="Jungreis I."/>
            <person name="Kent W.J."/>
            <person name="Kostka D."/>
            <person name="Lara M."/>
            <person name="Martins A.L."/>
            <person name="Massingham T."/>
            <person name="Moltke I."/>
            <person name="Raney B.J."/>
            <person name="Rasmussen M.D."/>
            <person name="Robinson J."/>
            <person name="Stark A."/>
            <person name="Vilella A.J."/>
            <person name="Wen J."/>
            <person name="Xie X."/>
            <person name="Zody M.C."/>
            <person name="Baldwin J."/>
            <person name="Bloom T."/>
            <person name="Chin C.W."/>
            <person name="Heiman D."/>
            <person name="Nicol R."/>
            <person name="Nusbaum C."/>
            <person name="Young S."/>
            <person name="Wilkinson J."/>
            <person name="Worley K.C."/>
            <person name="Kovar C.L."/>
            <person name="Muzny D.M."/>
            <person name="Gibbs R.A."/>
            <person name="Cree A."/>
            <person name="Dihn H.H."/>
            <person name="Fowler G."/>
            <person name="Jhangiani S."/>
            <person name="Joshi V."/>
            <person name="Lee S."/>
            <person name="Lewis L.R."/>
            <person name="Nazareth L.V."/>
            <person name="Okwuonu G."/>
            <person name="Santibanez J."/>
            <person name="Warren W.C."/>
            <person name="Mardis E.R."/>
            <person name="Weinstock G.M."/>
            <person name="Wilson R.K."/>
            <person name="Delehaunty K."/>
            <person name="Dooling D."/>
            <person name="Fronik C."/>
            <person name="Fulton L."/>
            <person name="Fulton B."/>
            <person name="Graves T."/>
            <person name="Minx P."/>
            <person name="Sodergren E."/>
            <person name="Birney E."/>
            <person name="Margulies E.H."/>
            <person name="Herrero J."/>
            <person name="Green E.D."/>
            <person name="Haussler D."/>
            <person name="Siepel A."/>
            <person name="Goldman N."/>
            <person name="Pollard K.S."/>
            <person name="Pedersen J.S."/>
            <person name="Lander E.S."/>
            <person name="Kellis M."/>
        </authorList>
    </citation>
    <scope>NUCLEOTIDE SEQUENCE [LARGE SCALE GENOMIC DNA]</scope>
    <source>
        <strain evidence="10 11">Thorbecke inbred</strain>
    </source>
</reference>
<dbReference type="InterPro" id="IPR010920">
    <property type="entry name" value="LSM_dom_sf"/>
</dbReference>
<dbReference type="Pfam" id="PF01423">
    <property type="entry name" value="LSM"/>
    <property type="match status" value="1"/>
</dbReference>
<dbReference type="AlphaFoldDB" id="A0A5F9C178"/>
<evidence type="ECO:0000256" key="6">
    <source>
        <dbReference type="ARBA" id="ARBA00023187"/>
    </source>
</evidence>
<evidence type="ECO:0000313" key="10">
    <source>
        <dbReference type="Ensembl" id="ENSOCUP00000027407.1"/>
    </source>
</evidence>
<evidence type="ECO:0000256" key="1">
    <source>
        <dbReference type="ARBA" id="ARBA00004123"/>
    </source>
</evidence>
<comment type="subcellular location">
    <subcellularLocation>
        <location evidence="1">Nucleus</location>
    </subcellularLocation>
</comment>
<dbReference type="PANTHER" id="PTHR20971:SF0">
    <property type="entry name" value="U6 SNRNA-ASSOCIATED SM-LIKE PROTEIN LSM5"/>
    <property type="match status" value="1"/>
</dbReference>
<organism evidence="10 11">
    <name type="scientific">Oryctolagus cuniculus</name>
    <name type="common">Rabbit</name>
    <dbReference type="NCBI Taxonomy" id="9986"/>
    <lineage>
        <taxon>Eukaryota</taxon>
        <taxon>Metazoa</taxon>
        <taxon>Chordata</taxon>
        <taxon>Craniata</taxon>
        <taxon>Vertebrata</taxon>
        <taxon>Euteleostomi</taxon>
        <taxon>Mammalia</taxon>
        <taxon>Eutheria</taxon>
        <taxon>Euarchontoglires</taxon>
        <taxon>Glires</taxon>
        <taxon>Lagomorpha</taxon>
        <taxon>Leporidae</taxon>
        <taxon>Oryctolagus</taxon>
    </lineage>
</organism>
<evidence type="ECO:0000256" key="5">
    <source>
        <dbReference type="ARBA" id="ARBA00022884"/>
    </source>
</evidence>
<dbReference type="SMR" id="A0A5F9C178"/>
<evidence type="ECO:0000259" key="9">
    <source>
        <dbReference type="Pfam" id="PF01423"/>
    </source>
</evidence>
<dbReference type="InterPro" id="IPR001163">
    <property type="entry name" value="Sm_dom_euk/arc"/>
</dbReference>
<protein>
    <recommendedName>
        <fullName evidence="9">Sm domain-containing protein</fullName>
    </recommendedName>
</protein>
<dbReference type="GO" id="GO:1990726">
    <property type="term" value="C:Lsm1-7-Pat1 complex"/>
    <property type="evidence" value="ECO:0007669"/>
    <property type="project" value="TreeGrafter"/>
</dbReference>
<name>A0A5F9C178_RABIT</name>
<sequence>MVANATTKIVGTLLLGFNDFVNLVLENVTEFEITAEGRRTTKLDQSLITGNNITMLAPGGEGPDV</sequence>
<evidence type="ECO:0000256" key="2">
    <source>
        <dbReference type="ARBA" id="ARBA00006850"/>
    </source>
</evidence>
<keyword evidence="3" id="KW-0507">mRNA processing</keyword>
<dbReference type="STRING" id="9986.ENSOCUP00000027407"/>
<keyword evidence="4" id="KW-0747">Spliceosome</keyword>
<dbReference type="GO" id="GO:0005688">
    <property type="term" value="C:U6 snRNP"/>
    <property type="evidence" value="ECO:0007669"/>
    <property type="project" value="TreeGrafter"/>
</dbReference>
<evidence type="ECO:0000256" key="4">
    <source>
        <dbReference type="ARBA" id="ARBA00022728"/>
    </source>
</evidence>
<dbReference type="Proteomes" id="UP000001811">
    <property type="component" value="Chromosome 17"/>
</dbReference>
<evidence type="ECO:0000256" key="3">
    <source>
        <dbReference type="ARBA" id="ARBA00022664"/>
    </source>
</evidence>
<keyword evidence="5" id="KW-0694">RNA-binding</keyword>
<dbReference type="InterPro" id="IPR033871">
    <property type="entry name" value="LSm5"/>
</dbReference>
<keyword evidence="8" id="KW-0687">Ribonucleoprotein</keyword>
<proteinExistence type="inferred from homology"/>
<dbReference type="GO" id="GO:0046540">
    <property type="term" value="C:U4/U6 x U5 tri-snRNP complex"/>
    <property type="evidence" value="ECO:0007669"/>
    <property type="project" value="TreeGrafter"/>
</dbReference>
<dbReference type="GO" id="GO:0000398">
    <property type="term" value="P:mRNA splicing, via spliceosome"/>
    <property type="evidence" value="ECO:0007669"/>
    <property type="project" value="TreeGrafter"/>
</dbReference>
<evidence type="ECO:0000256" key="7">
    <source>
        <dbReference type="ARBA" id="ARBA00023242"/>
    </source>
</evidence>
<reference evidence="10" key="2">
    <citation type="submission" date="2025-08" db="UniProtKB">
        <authorList>
            <consortium name="Ensembl"/>
        </authorList>
    </citation>
    <scope>IDENTIFICATION</scope>
    <source>
        <strain evidence="10">Thorbecke</strain>
    </source>
</reference>
<dbReference type="SUPFAM" id="SSF50182">
    <property type="entry name" value="Sm-like ribonucleoproteins"/>
    <property type="match status" value="1"/>
</dbReference>
<dbReference type="InParanoid" id="A0A5F9C178"/>
<evidence type="ECO:0000313" key="11">
    <source>
        <dbReference type="Proteomes" id="UP000001811"/>
    </source>
</evidence>
<dbReference type="Ensembl" id="ENSOCUT00000048443.1">
    <property type="protein sequence ID" value="ENSOCUP00000027407.1"/>
    <property type="gene ID" value="ENSOCUG00000033842.1"/>
</dbReference>
<feature type="domain" description="Sm" evidence="9">
    <location>
        <begin position="7"/>
        <end position="57"/>
    </location>
</feature>
<comment type="similarity">
    <text evidence="2">Belongs to the snRNP Sm proteins family.</text>
</comment>
<dbReference type="GeneTree" id="ENSGT00390000001455"/>
<keyword evidence="11" id="KW-1185">Reference proteome</keyword>
<evidence type="ECO:0000256" key="8">
    <source>
        <dbReference type="ARBA" id="ARBA00023274"/>
    </source>
</evidence>
<dbReference type="EMBL" id="AAGW02024916">
    <property type="status" value="NOT_ANNOTATED_CDS"/>
    <property type="molecule type" value="Genomic_DNA"/>
</dbReference>